<dbReference type="GO" id="GO:0016853">
    <property type="term" value="F:isomerase activity"/>
    <property type="evidence" value="ECO:0007669"/>
    <property type="project" value="InterPro"/>
</dbReference>
<evidence type="ECO:0008006" key="3">
    <source>
        <dbReference type="Google" id="ProtNLM"/>
    </source>
</evidence>
<proteinExistence type="predicted"/>
<protein>
    <recommendedName>
        <fullName evidence="3">Aldose 1-epimerase</fullName>
    </recommendedName>
</protein>
<reference evidence="1 2" key="1">
    <citation type="submission" date="2020-08" db="EMBL/GenBank/DDBJ databases">
        <title>The isolate Caproiciproducens sp. 7D4C2 produces n-caproate at mildly acidic conditions from hexoses: genome and rBOX comparison with related strains and chain-elongating bacteria.</title>
        <authorList>
            <person name="Esquivel-Elizondo S."/>
            <person name="Bagci C."/>
            <person name="Temovska M."/>
            <person name="Jeon B.S."/>
            <person name="Bessarab I."/>
            <person name="Williams R.B.H."/>
            <person name="Huson D.H."/>
            <person name="Angenent L.T."/>
        </authorList>
    </citation>
    <scope>NUCLEOTIDE SEQUENCE [LARGE SCALE GENOMIC DNA]</scope>
    <source>
        <strain evidence="1 2">7D4C2</strain>
    </source>
</reference>
<dbReference type="Proteomes" id="UP000515909">
    <property type="component" value="Chromosome"/>
</dbReference>
<dbReference type="GO" id="GO:0005975">
    <property type="term" value="P:carbohydrate metabolic process"/>
    <property type="evidence" value="ECO:0007669"/>
    <property type="project" value="InterPro"/>
</dbReference>
<dbReference type="SUPFAM" id="SSF74650">
    <property type="entry name" value="Galactose mutarotase-like"/>
    <property type="match status" value="1"/>
</dbReference>
<accession>A0A7G8TGC9</accession>
<dbReference type="RefSeq" id="WP_187038157.1">
    <property type="nucleotide sequence ID" value="NZ_CP060286.1"/>
</dbReference>
<name>A0A7G8TGC9_9FIRM</name>
<organism evidence="1 2">
    <name type="scientific">Caproicibacter fermentans</name>
    <dbReference type="NCBI Taxonomy" id="2576756"/>
    <lineage>
        <taxon>Bacteria</taxon>
        <taxon>Bacillati</taxon>
        <taxon>Bacillota</taxon>
        <taxon>Clostridia</taxon>
        <taxon>Eubacteriales</taxon>
        <taxon>Acutalibacteraceae</taxon>
        <taxon>Caproicibacter</taxon>
    </lineage>
</organism>
<dbReference type="KEGG" id="cfem:HCR03_17100"/>
<evidence type="ECO:0000313" key="2">
    <source>
        <dbReference type="Proteomes" id="UP000515909"/>
    </source>
</evidence>
<gene>
    <name evidence="1" type="ORF">HCR03_17100</name>
</gene>
<dbReference type="Pfam" id="PF01263">
    <property type="entry name" value="Aldose_epim"/>
    <property type="match status" value="1"/>
</dbReference>
<dbReference type="GO" id="GO:0030246">
    <property type="term" value="F:carbohydrate binding"/>
    <property type="evidence" value="ECO:0007669"/>
    <property type="project" value="InterPro"/>
</dbReference>
<dbReference type="EMBL" id="CP060286">
    <property type="protein sequence ID" value="QNK42670.1"/>
    <property type="molecule type" value="Genomic_DNA"/>
</dbReference>
<dbReference type="AlphaFoldDB" id="A0A7G8TGC9"/>
<sequence>MCRLSVNSLGAELWSLRSPSDSKSNYLWDGAPEIWPRRSPICFPWCGKIEGGGFEDRGRRYQADQHGFVRDLEYELVDQSERSLTFRLSWREDEKRWPWGFSFETRYLLEENAVTVICKAVNLSERPMPVQLGFHTGFRCPFSPGERTEDYAVRFQQPELPGGGSLFRLAEHTFENGNALFHPLKSEWVQLEDLKTGHFIRIETKDSPYLLLWSKPGIPGFLCIEPWTGCSGPEHDPAKRPGALLLPSREALQRTQRILFPVF</sequence>
<dbReference type="InterPro" id="IPR008183">
    <property type="entry name" value="Aldose_1/G6P_1-epimerase"/>
</dbReference>
<dbReference type="InterPro" id="IPR011013">
    <property type="entry name" value="Gal_mutarotase_sf_dom"/>
</dbReference>
<dbReference type="Gene3D" id="2.70.98.10">
    <property type="match status" value="1"/>
</dbReference>
<evidence type="ECO:0000313" key="1">
    <source>
        <dbReference type="EMBL" id="QNK42670.1"/>
    </source>
</evidence>
<dbReference type="InterPro" id="IPR014718">
    <property type="entry name" value="GH-type_carb-bd"/>
</dbReference>